<proteinExistence type="predicted"/>
<dbReference type="InterPro" id="IPR011009">
    <property type="entry name" value="Kinase-like_dom_sf"/>
</dbReference>
<dbReference type="Proteomes" id="UP000789759">
    <property type="component" value="Unassembled WGS sequence"/>
</dbReference>
<evidence type="ECO:0000313" key="2">
    <source>
        <dbReference type="Proteomes" id="UP000789759"/>
    </source>
</evidence>
<dbReference type="OrthoDB" id="2437485at2759"/>
<comment type="caution">
    <text evidence="1">The sequence shown here is derived from an EMBL/GenBank/DDBJ whole genome shotgun (WGS) entry which is preliminary data.</text>
</comment>
<name>A0A9N9GZB5_9GLOM</name>
<protein>
    <submittedName>
        <fullName evidence="1">9213_t:CDS:1</fullName>
    </submittedName>
</protein>
<organism evidence="1 2">
    <name type="scientific">Cetraspora pellucida</name>
    <dbReference type="NCBI Taxonomy" id="1433469"/>
    <lineage>
        <taxon>Eukaryota</taxon>
        <taxon>Fungi</taxon>
        <taxon>Fungi incertae sedis</taxon>
        <taxon>Mucoromycota</taxon>
        <taxon>Glomeromycotina</taxon>
        <taxon>Glomeromycetes</taxon>
        <taxon>Diversisporales</taxon>
        <taxon>Gigasporaceae</taxon>
        <taxon>Cetraspora</taxon>
    </lineage>
</organism>
<gene>
    <name evidence="1" type="ORF">CPELLU_LOCUS9091</name>
</gene>
<accession>A0A9N9GZB5</accession>
<dbReference type="SUPFAM" id="SSF56112">
    <property type="entry name" value="Protein kinase-like (PK-like)"/>
    <property type="match status" value="1"/>
</dbReference>
<evidence type="ECO:0000313" key="1">
    <source>
        <dbReference type="EMBL" id="CAG8645962.1"/>
    </source>
</evidence>
<keyword evidence="2" id="KW-1185">Reference proteome</keyword>
<reference evidence="1" key="1">
    <citation type="submission" date="2021-06" db="EMBL/GenBank/DDBJ databases">
        <authorList>
            <person name="Kallberg Y."/>
            <person name="Tangrot J."/>
            <person name="Rosling A."/>
        </authorList>
    </citation>
    <scope>NUCLEOTIDE SEQUENCE</scope>
    <source>
        <strain evidence="1">FL966</strain>
    </source>
</reference>
<dbReference type="Gene3D" id="1.10.510.10">
    <property type="entry name" value="Transferase(Phosphotransferase) domain 1"/>
    <property type="match status" value="1"/>
</dbReference>
<sequence>MNASKEIIINEDTYESPSFEFVGSDYGICLNCNKPNTSADWCLICNAERFRQNFGNWTSGNEHIDKFIQDAQLDAMDKREILEWIPYEKLKHVTYVAKGGYSTIYKAIWTDGPITEWNLETQQWERRKFMYGDKCEFITAMDNIFSGTFGISVALKCLHDSSNVGEDFLNEWKTHLKCYKASNCSLIRLIGITKDPVTSDYMVAMEYAANGSLRDELKKYINDIVNDEIINATLEFREADENLERFQNYDDNVDDPKFFKHPEACYTSRLISFPGISTLTNTQDFTASLAALTLDNSVGDPEDEIF</sequence>
<dbReference type="EMBL" id="CAJVQA010006766">
    <property type="protein sequence ID" value="CAG8645962.1"/>
    <property type="molecule type" value="Genomic_DNA"/>
</dbReference>
<dbReference type="AlphaFoldDB" id="A0A9N9GZB5"/>